<dbReference type="AlphaFoldDB" id="A0A5N5Q6P4"/>
<accession>A0A5N5Q6P4</accession>
<dbReference type="Proteomes" id="UP000383932">
    <property type="component" value="Unassembled WGS sequence"/>
</dbReference>
<comment type="caution">
    <text evidence="1">The sequence shown here is derived from an EMBL/GenBank/DDBJ whole genome shotgun (WGS) entry which is preliminary data.</text>
</comment>
<protein>
    <submittedName>
        <fullName evidence="1">RNase H domain-containing protein</fullName>
    </submittedName>
</protein>
<organism evidence="1 2">
    <name type="scientific">Ceratobasidium theobromae</name>
    <dbReference type="NCBI Taxonomy" id="1582974"/>
    <lineage>
        <taxon>Eukaryota</taxon>
        <taxon>Fungi</taxon>
        <taxon>Dikarya</taxon>
        <taxon>Basidiomycota</taxon>
        <taxon>Agaricomycotina</taxon>
        <taxon>Agaricomycetes</taxon>
        <taxon>Cantharellales</taxon>
        <taxon>Ceratobasidiaceae</taxon>
        <taxon>Ceratobasidium</taxon>
    </lineage>
</organism>
<gene>
    <name evidence="1" type="ORF">CTheo_9066</name>
</gene>
<evidence type="ECO:0000313" key="2">
    <source>
        <dbReference type="Proteomes" id="UP000383932"/>
    </source>
</evidence>
<proteinExistence type="predicted"/>
<keyword evidence="2" id="KW-1185">Reference proteome</keyword>
<name>A0A5N5Q6P4_9AGAM</name>
<dbReference type="OrthoDB" id="3265969at2759"/>
<evidence type="ECO:0000313" key="1">
    <source>
        <dbReference type="EMBL" id="KAB5587495.1"/>
    </source>
</evidence>
<dbReference type="EMBL" id="SSOP01001042">
    <property type="protein sequence ID" value="KAB5587495.1"/>
    <property type="molecule type" value="Genomic_DNA"/>
</dbReference>
<sequence>MARCWATGLFHTAPTAVLKHVITLPPIHFCLWKLCINYASKLRHVPANSQVNAQLPPTLNSHHPDMAHPTPASPINAITAYTHC</sequence>
<reference evidence="1 2" key="1">
    <citation type="journal article" date="2019" name="Fungal Biol. Biotechnol.">
        <title>Draft genome sequence of fastidious pathogen Ceratobasidium theobromae, which causes vascular-streak dieback in Theobroma cacao.</title>
        <authorList>
            <person name="Ali S.S."/>
            <person name="Asman A."/>
            <person name="Shao J."/>
            <person name="Firmansyah A.P."/>
            <person name="Susilo A.W."/>
            <person name="Rosmana A."/>
            <person name="McMahon P."/>
            <person name="Junaid M."/>
            <person name="Guest D."/>
            <person name="Kheng T.Y."/>
            <person name="Meinhardt L.W."/>
            <person name="Bailey B.A."/>
        </authorList>
    </citation>
    <scope>NUCLEOTIDE SEQUENCE [LARGE SCALE GENOMIC DNA]</scope>
    <source>
        <strain evidence="1 2">CT2</strain>
    </source>
</reference>